<proteinExistence type="predicted"/>
<feature type="transmembrane region" description="Helical" evidence="13">
    <location>
        <begin position="445"/>
        <end position="462"/>
    </location>
</feature>
<keyword evidence="7 13" id="KW-1133">Transmembrane helix</keyword>
<evidence type="ECO:0000256" key="12">
    <source>
        <dbReference type="PROSITE-ProRule" id="PRU00221"/>
    </source>
</evidence>
<keyword evidence="15" id="KW-1185">Reference proteome</keyword>
<dbReference type="GO" id="GO:0015098">
    <property type="term" value="F:molybdate ion transmembrane transporter activity"/>
    <property type="evidence" value="ECO:0007669"/>
    <property type="project" value="InterPro"/>
</dbReference>
<evidence type="ECO:0000256" key="10">
    <source>
        <dbReference type="ARBA" id="ARBA00030646"/>
    </source>
</evidence>
<feature type="transmembrane region" description="Helical" evidence="13">
    <location>
        <begin position="692"/>
        <end position="711"/>
    </location>
</feature>
<accession>A0A4Y9ZR24</accession>
<reference evidence="14 15" key="1">
    <citation type="submission" date="2019-02" db="EMBL/GenBank/DDBJ databases">
        <title>Genome sequencing of the rare red list fungi Hericium alpestre (H. flagellum).</title>
        <authorList>
            <person name="Buettner E."/>
            <person name="Kellner H."/>
        </authorList>
    </citation>
    <scope>NUCLEOTIDE SEQUENCE [LARGE SCALE GENOMIC DNA]</scope>
    <source>
        <strain evidence="14 15">DSM 108284</strain>
    </source>
</reference>
<dbReference type="InterPro" id="IPR015943">
    <property type="entry name" value="WD40/YVTN_repeat-like_dom_sf"/>
</dbReference>
<name>A0A4Y9ZR24_9AGAM</name>
<dbReference type="PROSITE" id="PS50294">
    <property type="entry name" value="WD_REPEATS_REGION"/>
    <property type="match status" value="1"/>
</dbReference>
<evidence type="ECO:0000256" key="13">
    <source>
        <dbReference type="SAM" id="Phobius"/>
    </source>
</evidence>
<feature type="transmembrane region" description="Helical" evidence="13">
    <location>
        <begin position="723"/>
        <end position="744"/>
    </location>
</feature>
<keyword evidence="8" id="KW-0406">Ion transport</keyword>
<feature type="transmembrane region" description="Helical" evidence="13">
    <location>
        <begin position="843"/>
        <end position="869"/>
    </location>
</feature>
<protein>
    <recommendedName>
        <fullName evidence="3">Molybdate-anion transporter</fullName>
    </recommendedName>
    <alternativeName>
        <fullName evidence="10">Major facilitator superfamily domain-containing protein 5</fullName>
    </alternativeName>
    <alternativeName>
        <fullName evidence="11">Molybdate transporter 2 homolog</fullName>
    </alternativeName>
</protein>
<evidence type="ECO:0000256" key="9">
    <source>
        <dbReference type="ARBA" id="ARBA00023136"/>
    </source>
</evidence>
<dbReference type="SMART" id="SM00320">
    <property type="entry name" value="WD40"/>
    <property type="match status" value="4"/>
</dbReference>
<feature type="transmembrane region" description="Helical" evidence="13">
    <location>
        <begin position="74"/>
        <end position="92"/>
    </location>
</feature>
<dbReference type="Gene3D" id="1.20.1250.20">
    <property type="entry name" value="MFS general substrate transporter like domains"/>
    <property type="match status" value="1"/>
</dbReference>
<evidence type="ECO:0000256" key="6">
    <source>
        <dbReference type="ARBA" id="ARBA00022692"/>
    </source>
</evidence>
<dbReference type="InterPro" id="IPR036322">
    <property type="entry name" value="WD40_repeat_dom_sf"/>
</dbReference>
<keyword evidence="5" id="KW-1003">Cell membrane</keyword>
<comment type="caution">
    <text evidence="14">The sequence shown here is derived from an EMBL/GenBank/DDBJ whole genome shotgun (WGS) entry which is preliminary data.</text>
</comment>
<comment type="subcellular location">
    <subcellularLocation>
        <location evidence="2">Cell membrane</location>
        <topology evidence="2">Multi-pass membrane protein</topology>
    </subcellularLocation>
</comment>
<feature type="transmembrane region" description="Helical" evidence="13">
    <location>
        <begin position="104"/>
        <end position="124"/>
    </location>
</feature>
<keyword evidence="9 13" id="KW-0472">Membrane</keyword>
<comment type="function">
    <text evidence="1">Mediates high-affinity intracellular uptake of the rare oligo-element molybdenum.</text>
</comment>
<dbReference type="InterPro" id="IPR036259">
    <property type="entry name" value="MFS_trans_sf"/>
</dbReference>
<feature type="transmembrane region" description="Helical" evidence="13">
    <location>
        <begin position="322"/>
        <end position="343"/>
    </location>
</feature>
<evidence type="ECO:0000313" key="14">
    <source>
        <dbReference type="EMBL" id="TFY77336.1"/>
    </source>
</evidence>
<feature type="transmembrane region" description="Helical" evidence="13">
    <location>
        <begin position="136"/>
        <end position="153"/>
    </location>
</feature>
<dbReference type="SUPFAM" id="SSF50978">
    <property type="entry name" value="WD40 repeat-like"/>
    <property type="match status" value="1"/>
</dbReference>
<feature type="transmembrane region" description="Helical" evidence="13">
    <location>
        <begin position="284"/>
        <end position="307"/>
    </location>
</feature>
<dbReference type="PANTHER" id="PTHR23516:SF1">
    <property type="entry name" value="MOLYBDATE-ANION TRANSPORTER"/>
    <property type="match status" value="1"/>
</dbReference>
<dbReference type="OrthoDB" id="263957at2759"/>
<dbReference type="PANTHER" id="PTHR23516">
    <property type="entry name" value="SAM (S-ADENOSYL METHIONINE) TRANSPORTER"/>
    <property type="match status" value="1"/>
</dbReference>
<evidence type="ECO:0000256" key="11">
    <source>
        <dbReference type="ARBA" id="ARBA00032555"/>
    </source>
</evidence>
<evidence type="ECO:0000256" key="1">
    <source>
        <dbReference type="ARBA" id="ARBA00003019"/>
    </source>
</evidence>
<keyword evidence="4" id="KW-0813">Transport</keyword>
<keyword evidence="12" id="KW-0853">WD repeat</keyword>
<dbReference type="STRING" id="135208.A0A4Y9ZR24"/>
<evidence type="ECO:0000256" key="8">
    <source>
        <dbReference type="ARBA" id="ARBA00023065"/>
    </source>
</evidence>
<keyword evidence="6 13" id="KW-0812">Transmembrane</keyword>
<dbReference type="EMBL" id="SFCI01000941">
    <property type="protein sequence ID" value="TFY77336.1"/>
    <property type="molecule type" value="Genomic_DNA"/>
</dbReference>
<feature type="transmembrane region" description="Helical" evidence="13">
    <location>
        <begin position="468"/>
        <end position="489"/>
    </location>
</feature>
<sequence length="1347" mass="146314">MAGFYEFQLVLLTAVCIAVLLIERYVASSKKPSASAQKELVDDSLENGAVGNGSAGGVTGARAAATRALMRKYLIVYAIVMGADWLQGPYIYSLYRQQYGFSERVVSILFVTGFLSAALFSPLVGVWADQFGRRRICELFCVTYMLTCTLLLYPSMPLLFLSRALGGISGSILYSAFESWLVSASTASALHSEDLSSIMGRATLVNGFVATGAGIISNKLVEYNADNFRSPFIASGALLILAFFVIRGAWTENYGGAGAPSADDDIFQIKRLGSAWSIVTSDPVLLVLGLTQTIFEGSMYLFVFIWVPTLQEASLDPSSLPLGYIFSAFMVSMMLGSLLYTFITAHWHRPPPMVKHTRSASVVDAATPDTALILHAKLSSLVCAVSAMSFAACVHSAGSSGPFAEHLKFWAFCAFEACVGMYYPVQGMLRGSLVANEHRATVSALFRVPLNVFVVISLLTGVSSMRNLVLAACAIVLSISSITTAVVILPRIEVQPPADITNRSAVTNIMSYDPSLTDTKNPETGSSGIDGIAVNDEDNFEGIPTTDDHWGKVGAETFEHFQRGHTIWPSSRARKISDPYTDLENFPDQLEKFADDFGTFLHCFNEVAEFEDESVNNAITAFESDLRYWASSLKEYTGQFRYPGVKRYLHDLSSEVGDHLESISTAVSLFVEIGVPTIRSAQKYSTNSLRNLSTLATFFSAVTATTLQFSFEMRGTPITDSVNGFWFTAMVFSVAAAVNGLLGLTWKQAIWRSPGDRVPWWVLAWIKRSPLVFLVLSVASFSVGLVLFTFASEQHLAVCVVTTILTAVSCIGLASVSAWFASERWIFNRHQGTKWLLDSLHDVWMGIMSIYAISLLSDLALGLLGIVAIPLSGLTPRMHAVSVQIKSALLKLVSLAYAAGYKARNLVFRIPVCHAPGPRDAVSPQITGSGIITSPDHIVPILRSPSEGISRNGQTNGTGDYEKNPGTLALVDFRLDDESDTKNPPMSPAVTRFASVVRSVMMMNSAAQVEPRRTIDTSRAATLGEKLRSMVRTQDLAAHKGHVRHLRFSPNGKYLVSSSSDRMSYIFHVRDPLVHHRILAHPSGFVRGIEWSPAGNMLLTKLNTSIKVWTEAGVCIKTIERRRQVRSICWLPGGEVYNPEEKCIRSQLPIFHQMRAVTASRTDLFALVSYESQAPQLWRIDVVKNTSLTNITARPTLLSYYTPSASAEWSGPACFGGKNDELVLCASKSGDIYMWDRDSAALLHHINVPALGGNLTSLAWNPAADPFMFAIGSHSGALGVWTSPPPPVSPLNSIVIPPPRQSVLADGARVADAGGDTSAAQWSSARASATGGIDSGLTIAKFDMNCS</sequence>
<dbReference type="GO" id="GO:0005886">
    <property type="term" value="C:plasma membrane"/>
    <property type="evidence" value="ECO:0007669"/>
    <property type="project" value="UniProtKB-SubCell"/>
</dbReference>
<dbReference type="InterPro" id="IPR008509">
    <property type="entry name" value="MOT2/MFSD5"/>
</dbReference>
<evidence type="ECO:0000256" key="4">
    <source>
        <dbReference type="ARBA" id="ARBA00022448"/>
    </source>
</evidence>
<dbReference type="Pfam" id="PF00400">
    <property type="entry name" value="WD40"/>
    <property type="match status" value="1"/>
</dbReference>
<dbReference type="GO" id="GO:0006811">
    <property type="term" value="P:monoatomic ion transport"/>
    <property type="evidence" value="ECO:0007669"/>
    <property type="project" value="UniProtKB-KW"/>
</dbReference>
<feature type="transmembrane region" description="Helical" evidence="13">
    <location>
        <begin position="795"/>
        <end position="822"/>
    </location>
</feature>
<feature type="transmembrane region" description="Helical" evidence="13">
    <location>
        <begin position="228"/>
        <end position="246"/>
    </location>
</feature>
<feature type="transmembrane region" description="Helical" evidence="13">
    <location>
        <begin position="6"/>
        <end position="26"/>
    </location>
</feature>
<feature type="repeat" description="WD" evidence="12">
    <location>
        <begin position="1036"/>
        <end position="1070"/>
    </location>
</feature>
<dbReference type="SUPFAM" id="SSF103473">
    <property type="entry name" value="MFS general substrate transporter"/>
    <property type="match status" value="1"/>
</dbReference>
<evidence type="ECO:0000313" key="15">
    <source>
        <dbReference type="Proteomes" id="UP000298061"/>
    </source>
</evidence>
<evidence type="ECO:0000256" key="3">
    <source>
        <dbReference type="ARBA" id="ARBA00021242"/>
    </source>
</evidence>
<organism evidence="14 15">
    <name type="scientific">Hericium alpestre</name>
    <dbReference type="NCBI Taxonomy" id="135208"/>
    <lineage>
        <taxon>Eukaryota</taxon>
        <taxon>Fungi</taxon>
        <taxon>Dikarya</taxon>
        <taxon>Basidiomycota</taxon>
        <taxon>Agaricomycotina</taxon>
        <taxon>Agaricomycetes</taxon>
        <taxon>Russulales</taxon>
        <taxon>Hericiaceae</taxon>
        <taxon>Hericium</taxon>
    </lineage>
</organism>
<dbReference type="Gene3D" id="2.130.10.10">
    <property type="entry name" value="YVTN repeat-like/Quinoprotein amine dehydrogenase"/>
    <property type="match status" value="1"/>
</dbReference>
<dbReference type="InterPro" id="IPR001680">
    <property type="entry name" value="WD40_rpt"/>
</dbReference>
<feature type="transmembrane region" description="Helical" evidence="13">
    <location>
        <begin position="771"/>
        <end position="789"/>
    </location>
</feature>
<dbReference type="CDD" id="cd17487">
    <property type="entry name" value="MFS_MFSD5_like"/>
    <property type="match status" value="1"/>
</dbReference>
<dbReference type="PROSITE" id="PS50082">
    <property type="entry name" value="WD_REPEATS_2"/>
    <property type="match status" value="1"/>
</dbReference>
<dbReference type="Proteomes" id="UP000298061">
    <property type="component" value="Unassembled WGS sequence"/>
</dbReference>
<dbReference type="Pfam" id="PF05631">
    <property type="entry name" value="MFS_5"/>
    <property type="match status" value="1"/>
</dbReference>
<gene>
    <name evidence="14" type="ORF">EWM64_g6675</name>
</gene>
<evidence type="ECO:0000256" key="7">
    <source>
        <dbReference type="ARBA" id="ARBA00022989"/>
    </source>
</evidence>
<evidence type="ECO:0000256" key="5">
    <source>
        <dbReference type="ARBA" id="ARBA00022475"/>
    </source>
</evidence>
<evidence type="ECO:0000256" key="2">
    <source>
        <dbReference type="ARBA" id="ARBA00004651"/>
    </source>
</evidence>